<reference evidence="1 2" key="1">
    <citation type="submission" date="2021-01" db="EMBL/GenBank/DDBJ databases">
        <title>Roseomonas sp. nov, a bacterium isolated from an oil production mixture in Yumen Oilfield.</title>
        <authorList>
            <person name="Wu D."/>
        </authorList>
    </citation>
    <scope>NUCLEOTIDE SEQUENCE [LARGE SCALE GENOMIC DNA]</scope>
    <source>
        <strain evidence="1 2">ROY-5-3</strain>
    </source>
</reference>
<name>A0ABS6H244_9PROT</name>
<evidence type="ECO:0000313" key="1">
    <source>
        <dbReference type="EMBL" id="MBU8542737.1"/>
    </source>
</evidence>
<gene>
    <name evidence="1" type="ORF">JJQ90_03425</name>
</gene>
<organism evidence="1 2">
    <name type="scientific">Falsiroseomonas oleicola</name>
    <dbReference type="NCBI Taxonomy" id="2801474"/>
    <lineage>
        <taxon>Bacteria</taxon>
        <taxon>Pseudomonadati</taxon>
        <taxon>Pseudomonadota</taxon>
        <taxon>Alphaproteobacteria</taxon>
        <taxon>Acetobacterales</taxon>
        <taxon>Roseomonadaceae</taxon>
        <taxon>Falsiroseomonas</taxon>
    </lineage>
</organism>
<dbReference type="Pfam" id="PF10014">
    <property type="entry name" value="2OG-Fe_Oxy_2"/>
    <property type="match status" value="1"/>
</dbReference>
<accession>A0ABS6H244</accession>
<dbReference type="InterPro" id="IPR018724">
    <property type="entry name" value="2OG-Fe_dioxygenase"/>
</dbReference>
<sequence length="248" mass="27571">MDQQAETGSAAEATLKQHLREQGFAFAAAAQTGALLGEAGLADWQGFAANWGDMPQDSYMADGGRYRRRRFAAFAVSAAGDITRKPHQPHYQSRDYNALNGGIERWFEPVADAIAAHPALLATLRVCHGLFHPLTPDAVRPESWHVEMHQFRIEARPNEAGQPTPEGMHQDGVDWVLVMLVHRENVLHGETSIHDLQRRQLGGFTLTRPMDSALVDDSRCFHGVTPVLPADPSRPAWRDVLVVTFRHM</sequence>
<evidence type="ECO:0000313" key="2">
    <source>
        <dbReference type="Proteomes" id="UP000689967"/>
    </source>
</evidence>
<dbReference type="Proteomes" id="UP000689967">
    <property type="component" value="Unassembled WGS sequence"/>
</dbReference>
<keyword evidence="1" id="KW-0223">Dioxygenase</keyword>
<dbReference type="RefSeq" id="WP_216873034.1">
    <property type="nucleotide sequence ID" value="NZ_JAERQM010000001.1"/>
</dbReference>
<keyword evidence="1" id="KW-0560">Oxidoreductase</keyword>
<protein>
    <submittedName>
        <fullName evidence="1">2OG-Fe dioxygenase family protein</fullName>
    </submittedName>
</protein>
<keyword evidence="2" id="KW-1185">Reference proteome</keyword>
<proteinExistence type="predicted"/>
<comment type="caution">
    <text evidence="1">The sequence shown here is derived from an EMBL/GenBank/DDBJ whole genome shotgun (WGS) entry which is preliminary data.</text>
</comment>
<dbReference type="EMBL" id="JAERQM010000001">
    <property type="protein sequence ID" value="MBU8542737.1"/>
    <property type="molecule type" value="Genomic_DNA"/>
</dbReference>
<dbReference type="GO" id="GO:0051213">
    <property type="term" value="F:dioxygenase activity"/>
    <property type="evidence" value="ECO:0007669"/>
    <property type="project" value="UniProtKB-KW"/>
</dbReference>